<feature type="domain" description="LytR/CpsA/Psr regulator C-terminal" evidence="2">
    <location>
        <begin position="278"/>
        <end position="367"/>
    </location>
</feature>
<evidence type="ECO:0000313" key="3">
    <source>
        <dbReference type="EMBL" id="OGD85671.1"/>
    </source>
</evidence>
<feature type="transmembrane region" description="Helical" evidence="1">
    <location>
        <begin position="209"/>
        <end position="229"/>
    </location>
</feature>
<protein>
    <recommendedName>
        <fullName evidence="2">LytR/CpsA/Psr regulator C-terminal domain-containing protein</fullName>
    </recommendedName>
</protein>
<gene>
    <name evidence="3" type="ORF">A2164_03095</name>
</gene>
<keyword evidence="1" id="KW-0472">Membrane</keyword>
<organism evidence="3 4">
    <name type="scientific">Candidatus Curtissbacteria bacterium RBG_13_35_7</name>
    <dbReference type="NCBI Taxonomy" id="1797705"/>
    <lineage>
        <taxon>Bacteria</taxon>
        <taxon>Candidatus Curtissiibacteriota</taxon>
    </lineage>
</organism>
<evidence type="ECO:0000313" key="4">
    <source>
        <dbReference type="Proteomes" id="UP000176317"/>
    </source>
</evidence>
<reference evidence="3 4" key="1">
    <citation type="journal article" date="2016" name="Nat. Commun.">
        <title>Thousands of microbial genomes shed light on interconnected biogeochemical processes in an aquifer system.</title>
        <authorList>
            <person name="Anantharaman K."/>
            <person name="Brown C.T."/>
            <person name="Hug L.A."/>
            <person name="Sharon I."/>
            <person name="Castelle C.J."/>
            <person name="Probst A.J."/>
            <person name="Thomas B.C."/>
            <person name="Singh A."/>
            <person name="Wilkins M.J."/>
            <person name="Karaoz U."/>
            <person name="Brodie E.L."/>
            <person name="Williams K.H."/>
            <person name="Hubbard S.S."/>
            <person name="Banfield J.F."/>
        </authorList>
    </citation>
    <scope>NUCLEOTIDE SEQUENCE [LARGE SCALE GENOMIC DNA]</scope>
</reference>
<dbReference type="EMBL" id="MFAT01000059">
    <property type="protein sequence ID" value="OGD85671.1"/>
    <property type="molecule type" value="Genomic_DNA"/>
</dbReference>
<accession>A0A1F5G1B9</accession>
<evidence type="ECO:0000259" key="2">
    <source>
        <dbReference type="Pfam" id="PF13399"/>
    </source>
</evidence>
<sequence length="369" mass="41273">MLFSKSIAIFYLRRNSLEVYAKQNEPAAQLNFPPNYEKDEEIIDQGKIEQLIANFLSKLNLNGYKIIIAVSNELLFEKTIPRSDSKKEDQETNKFFAEIPFDPQKIVKKEIKTQNGINLIATNKNLYEAIVHVIQKLTLEIEAVVPITAFGITSTATLTKQDLSKITSNQNMQKISNFLEENVPKIATTAKEPISAETGTETKPKQTKLLILGIVLILIGAVLITILFFKPNLTNKFTLPIFVKKIVDQPILEEPEPTNLEESQATPSQEPAEISKADIKIHILNGTGTSGQANQVKIQLEKLSFTNIETGNAANKDFDETVIIYTTNIPQSIKDEIEAELANTFQKIEIAADEQNENYNIVITTGKPK</sequence>
<dbReference type="Proteomes" id="UP000176317">
    <property type="component" value="Unassembled WGS sequence"/>
</dbReference>
<name>A0A1F5G1B9_9BACT</name>
<dbReference type="InterPro" id="IPR027381">
    <property type="entry name" value="LytR/CpsA/Psr_C"/>
</dbReference>
<keyword evidence="1" id="KW-0812">Transmembrane</keyword>
<dbReference type="Pfam" id="PF13399">
    <property type="entry name" value="LytR_C"/>
    <property type="match status" value="1"/>
</dbReference>
<dbReference type="AlphaFoldDB" id="A0A1F5G1B9"/>
<proteinExistence type="predicted"/>
<dbReference type="Gene3D" id="3.30.70.2390">
    <property type="match status" value="1"/>
</dbReference>
<evidence type="ECO:0000256" key="1">
    <source>
        <dbReference type="SAM" id="Phobius"/>
    </source>
</evidence>
<keyword evidence="1" id="KW-1133">Transmembrane helix</keyword>
<comment type="caution">
    <text evidence="3">The sequence shown here is derived from an EMBL/GenBank/DDBJ whole genome shotgun (WGS) entry which is preliminary data.</text>
</comment>